<comment type="subunit">
    <text evidence="2 10">Homotetramer.</text>
</comment>
<dbReference type="FunFam" id="3.90.1260.10:FF:000007">
    <property type="entry name" value="Argininosuccinate synthase"/>
    <property type="match status" value="1"/>
</dbReference>
<dbReference type="Proteomes" id="UP000481339">
    <property type="component" value="Unassembled WGS sequence"/>
</dbReference>
<dbReference type="AlphaFoldDB" id="A0A7C8FSG0"/>
<dbReference type="SUPFAM" id="SSF69864">
    <property type="entry name" value="Argininosuccinate synthetase, C-terminal domain"/>
    <property type="match status" value="1"/>
</dbReference>
<dbReference type="Pfam" id="PF20979">
    <property type="entry name" value="Arginosuc_syn_C"/>
    <property type="match status" value="1"/>
</dbReference>
<evidence type="ECO:0000256" key="5">
    <source>
        <dbReference type="ARBA" id="ARBA00022571"/>
    </source>
</evidence>
<dbReference type="InterPro" id="IPR048268">
    <property type="entry name" value="Arginosuc_syn_C"/>
</dbReference>
<evidence type="ECO:0000256" key="9">
    <source>
        <dbReference type="ARBA" id="ARBA00022840"/>
    </source>
</evidence>
<evidence type="ECO:0000256" key="10">
    <source>
        <dbReference type="HAMAP-Rule" id="MF_00005"/>
    </source>
</evidence>
<comment type="pathway">
    <text evidence="1 10">Amino-acid biosynthesis; L-arginine biosynthesis; L-arginine from L-ornithine and carbamoyl phosphate: step 2/3.</text>
</comment>
<evidence type="ECO:0000259" key="12">
    <source>
        <dbReference type="Pfam" id="PF00764"/>
    </source>
</evidence>
<keyword evidence="6 10" id="KW-0436">Ligase</keyword>
<dbReference type="Gene3D" id="3.40.50.620">
    <property type="entry name" value="HUPs"/>
    <property type="match status" value="1"/>
</dbReference>
<evidence type="ECO:0000256" key="11">
    <source>
        <dbReference type="SAM" id="MobiDB-lite"/>
    </source>
</evidence>
<dbReference type="PROSITE" id="PS00564">
    <property type="entry name" value="ARGININOSUCCIN_SYN_1"/>
    <property type="match status" value="1"/>
</dbReference>
<keyword evidence="15" id="KW-1185">Reference proteome</keyword>
<evidence type="ECO:0000256" key="8">
    <source>
        <dbReference type="ARBA" id="ARBA00022741"/>
    </source>
</evidence>
<keyword evidence="5 10" id="KW-0055">Arginine biosynthesis</keyword>
<dbReference type="InterPro" id="IPR001518">
    <property type="entry name" value="Arginosuc_synth"/>
</dbReference>
<dbReference type="GO" id="GO:0005737">
    <property type="term" value="C:cytoplasm"/>
    <property type="evidence" value="ECO:0007669"/>
    <property type="project" value="UniProtKB-SubCell"/>
</dbReference>
<dbReference type="RefSeq" id="WP_158036322.1">
    <property type="nucleotide sequence ID" value="NZ_BAAAZV010000020.1"/>
</dbReference>
<dbReference type="InterPro" id="IPR018223">
    <property type="entry name" value="Arginosuc_synth_CS"/>
</dbReference>
<evidence type="ECO:0000256" key="7">
    <source>
        <dbReference type="ARBA" id="ARBA00022605"/>
    </source>
</evidence>
<keyword evidence="4 10" id="KW-0963">Cytoplasm</keyword>
<dbReference type="Pfam" id="PF00764">
    <property type="entry name" value="Arginosuc_synth"/>
    <property type="match status" value="1"/>
</dbReference>
<sequence length="436" mass="47373">MTDRIVLAYSGGLDTSVAIGWIKERTGKDVVALAVDVGQGGEDLEEVRQRALACGAVEAIVADVKDEFASDYLMPALKANAAYQRSYPLVSALSRPLISKYLVKTAHELGADSVAHGCTGQGNDQVRFEAAVAALGPDLQCIAPIRDLELTRDRSIEYAAAHDLPIRQSKKSPYSIDQNVWGKAVETGFLEDPWNAPIEDLYTYTKNPVEASPEGVDVVITFKHGIPVAIDGEAVTPLQAVERMNVLAGNEGIGRLDLVEDRLVGIKSREVYEAPGAVALITAHEELENLTLERDVNRYKRDVENRWSQLVYDGLWYSGLKRALDAFIDETQQMVSGDIRLHLQGGRATVTGRRSAQSLYDYNLVTYDEGGTFEHKAAKGFINIWSLPSKIAARRDNPLALGQGAVSVEASAASELPQGEAAATPVAEPVARETER</sequence>
<dbReference type="HAMAP" id="MF_00005">
    <property type="entry name" value="Arg_succ_synth_type1"/>
    <property type="match status" value="1"/>
</dbReference>
<dbReference type="PANTHER" id="PTHR11587">
    <property type="entry name" value="ARGININOSUCCINATE SYNTHASE"/>
    <property type="match status" value="1"/>
</dbReference>
<dbReference type="NCBIfam" id="TIGR00032">
    <property type="entry name" value="argG"/>
    <property type="match status" value="1"/>
</dbReference>
<feature type="region of interest" description="Disordered" evidence="11">
    <location>
        <begin position="412"/>
        <end position="436"/>
    </location>
</feature>
<gene>
    <name evidence="10" type="primary">argG</name>
    <name evidence="14" type="ORF">F8O02_05855</name>
</gene>
<feature type="binding site" evidence="10">
    <location>
        <position position="260"/>
    </location>
    <ligand>
        <name>L-citrulline</name>
        <dbReference type="ChEBI" id="CHEBI:57743"/>
    </ligand>
</feature>
<dbReference type="Gene3D" id="3.90.1260.10">
    <property type="entry name" value="Argininosuccinate synthetase, chain A, domain 2"/>
    <property type="match status" value="1"/>
</dbReference>
<dbReference type="GO" id="GO:0004055">
    <property type="term" value="F:argininosuccinate synthase activity"/>
    <property type="evidence" value="ECO:0007669"/>
    <property type="project" value="UniProtKB-UniRule"/>
</dbReference>
<dbReference type="Gene3D" id="1.20.5.470">
    <property type="entry name" value="Single helix bin"/>
    <property type="match status" value="1"/>
</dbReference>
<comment type="caution">
    <text evidence="10">Lacks conserved residue(s) required for the propagation of feature annotation.</text>
</comment>
<comment type="catalytic activity">
    <reaction evidence="10">
        <text>L-citrulline + L-aspartate + ATP = 2-(N(omega)-L-arginino)succinate + AMP + diphosphate + H(+)</text>
        <dbReference type="Rhea" id="RHEA:10932"/>
        <dbReference type="ChEBI" id="CHEBI:15378"/>
        <dbReference type="ChEBI" id="CHEBI:29991"/>
        <dbReference type="ChEBI" id="CHEBI:30616"/>
        <dbReference type="ChEBI" id="CHEBI:33019"/>
        <dbReference type="ChEBI" id="CHEBI:57472"/>
        <dbReference type="ChEBI" id="CHEBI:57743"/>
        <dbReference type="ChEBI" id="CHEBI:456215"/>
        <dbReference type="EC" id="6.3.4.5"/>
    </reaction>
</comment>
<evidence type="ECO:0000256" key="1">
    <source>
        <dbReference type="ARBA" id="ARBA00004967"/>
    </source>
</evidence>
<feature type="binding site" evidence="10">
    <location>
        <position position="124"/>
    </location>
    <ligand>
        <name>L-aspartate</name>
        <dbReference type="ChEBI" id="CHEBI:29991"/>
    </ligand>
</feature>
<proteinExistence type="inferred from homology"/>
<feature type="binding site" evidence="10">
    <location>
        <begin position="8"/>
        <end position="16"/>
    </location>
    <ligand>
        <name>ATP</name>
        <dbReference type="ChEBI" id="CHEBI:30616"/>
    </ligand>
</feature>
<dbReference type="InterPro" id="IPR014729">
    <property type="entry name" value="Rossmann-like_a/b/a_fold"/>
</dbReference>
<feature type="binding site" evidence="10">
    <location>
        <position position="117"/>
    </location>
    <ligand>
        <name>ATP</name>
        <dbReference type="ChEBI" id="CHEBI:30616"/>
    </ligand>
</feature>
<feature type="domain" description="Arginosuccinate synthase-like N-terminal" evidence="12">
    <location>
        <begin position="4"/>
        <end position="165"/>
    </location>
</feature>
<comment type="similarity">
    <text evidence="10">Belongs to the argininosuccinate synthase family. Type 1 subfamily.</text>
</comment>
<feature type="domain" description="Arginosuccinate synthase C-terminal" evidence="13">
    <location>
        <begin position="174"/>
        <end position="391"/>
    </location>
</feature>
<evidence type="ECO:0000256" key="4">
    <source>
        <dbReference type="ARBA" id="ARBA00022490"/>
    </source>
</evidence>
<comment type="subcellular location">
    <subcellularLocation>
        <location evidence="10">Cytoplasm</location>
    </subcellularLocation>
</comment>
<dbReference type="EMBL" id="WBKA01000004">
    <property type="protein sequence ID" value="KAB1631853.1"/>
    <property type="molecule type" value="Genomic_DNA"/>
</dbReference>
<dbReference type="GO" id="GO:0006526">
    <property type="term" value="P:L-arginine biosynthetic process"/>
    <property type="evidence" value="ECO:0007669"/>
    <property type="project" value="UniProtKB-UniRule"/>
</dbReference>
<dbReference type="OrthoDB" id="9801641at2"/>
<evidence type="ECO:0000313" key="14">
    <source>
        <dbReference type="EMBL" id="KAB1631853.1"/>
    </source>
</evidence>
<evidence type="ECO:0000256" key="6">
    <source>
        <dbReference type="ARBA" id="ARBA00022598"/>
    </source>
</evidence>
<dbReference type="PANTHER" id="PTHR11587:SF2">
    <property type="entry name" value="ARGININOSUCCINATE SYNTHASE"/>
    <property type="match status" value="1"/>
</dbReference>
<feature type="binding site" evidence="10">
    <location>
        <position position="123"/>
    </location>
    <ligand>
        <name>L-aspartate</name>
        <dbReference type="ChEBI" id="CHEBI:29991"/>
    </ligand>
</feature>
<dbReference type="InterPro" id="IPR023434">
    <property type="entry name" value="Arginosuc_synth_type_1_subfam"/>
</dbReference>
<organism evidence="14 15">
    <name type="scientific">Pseudoclavibacter caeni</name>
    <dbReference type="NCBI Taxonomy" id="908846"/>
    <lineage>
        <taxon>Bacteria</taxon>
        <taxon>Bacillati</taxon>
        <taxon>Actinomycetota</taxon>
        <taxon>Actinomycetes</taxon>
        <taxon>Micrococcales</taxon>
        <taxon>Microbacteriaceae</taxon>
        <taxon>Pseudoclavibacter</taxon>
    </lineage>
</organism>
<dbReference type="GO" id="GO:0005524">
    <property type="term" value="F:ATP binding"/>
    <property type="evidence" value="ECO:0007669"/>
    <property type="project" value="UniProtKB-UniRule"/>
</dbReference>
<feature type="binding site" evidence="10">
    <location>
        <position position="175"/>
    </location>
    <ligand>
        <name>L-citrulline</name>
        <dbReference type="ChEBI" id="CHEBI:57743"/>
    </ligand>
</feature>
<keyword evidence="9 10" id="KW-0067">ATP-binding</keyword>
<dbReference type="SUPFAM" id="SSF52402">
    <property type="entry name" value="Adenine nucleotide alpha hydrolases-like"/>
    <property type="match status" value="1"/>
</dbReference>
<evidence type="ECO:0000313" key="15">
    <source>
        <dbReference type="Proteomes" id="UP000481339"/>
    </source>
</evidence>
<feature type="binding site" evidence="10">
    <location>
        <position position="127"/>
    </location>
    <ligand>
        <name>L-citrulline</name>
        <dbReference type="ChEBI" id="CHEBI:57743"/>
    </ligand>
</feature>
<feature type="binding site" evidence="10">
    <location>
        <position position="272"/>
    </location>
    <ligand>
        <name>L-citrulline</name>
        <dbReference type="ChEBI" id="CHEBI:57743"/>
    </ligand>
</feature>
<dbReference type="GO" id="GO:0000050">
    <property type="term" value="P:urea cycle"/>
    <property type="evidence" value="ECO:0007669"/>
    <property type="project" value="TreeGrafter"/>
</dbReference>
<dbReference type="UniPathway" id="UPA00068">
    <property type="reaction ID" value="UER00113"/>
</dbReference>
<evidence type="ECO:0000256" key="3">
    <source>
        <dbReference type="ARBA" id="ARBA00012286"/>
    </source>
</evidence>
<comment type="caution">
    <text evidence="14">The sequence shown here is derived from an EMBL/GenBank/DDBJ whole genome shotgun (WGS) entry which is preliminary data.</text>
</comment>
<feature type="binding site" evidence="10">
    <location>
        <position position="119"/>
    </location>
    <ligand>
        <name>L-aspartate</name>
        <dbReference type="ChEBI" id="CHEBI:29991"/>
    </ligand>
</feature>
<evidence type="ECO:0000256" key="2">
    <source>
        <dbReference type="ARBA" id="ARBA00011881"/>
    </source>
</evidence>
<dbReference type="InterPro" id="IPR048267">
    <property type="entry name" value="Arginosuc_syn_N"/>
</dbReference>
<dbReference type="EC" id="6.3.4.5" evidence="3 10"/>
<keyword evidence="8 10" id="KW-0547">Nucleotide-binding</keyword>
<evidence type="ECO:0000259" key="13">
    <source>
        <dbReference type="Pfam" id="PF20979"/>
    </source>
</evidence>
<feature type="binding site" evidence="10">
    <location>
        <position position="123"/>
    </location>
    <ligand>
        <name>L-citrulline</name>
        <dbReference type="ChEBI" id="CHEBI:57743"/>
    </ligand>
</feature>
<protein>
    <recommendedName>
        <fullName evidence="3 10">Argininosuccinate synthase</fullName>
        <ecNumber evidence="3 10">6.3.4.5</ecNumber>
    </recommendedName>
    <alternativeName>
        <fullName evidence="10">Citrulline--aspartate ligase</fullName>
    </alternativeName>
</protein>
<dbReference type="CDD" id="cd01999">
    <property type="entry name" value="ASS"/>
    <property type="match status" value="1"/>
</dbReference>
<dbReference type="GO" id="GO:0000053">
    <property type="term" value="P:argininosuccinate metabolic process"/>
    <property type="evidence" value="ECO:0007669"/>
    <property type="project" value="TreeGrafter"/>
</dbReference>
<name>A0A7C8FSG0_9MICO</name>
<feature type="binding site" evidence="10">
    <location>
        <position position="87"/>
    </location>
    <ligand>
        <name>L-citrulline</name>
        <dbReference type="ChEBI" id="CHEBI:57743"/>
    </ligand>
</feature>
<dbReference type="FunFam" id="3.40.50.620:FF:000038">
    <property type="entry name" value="Argininosuccinate synthase"/>
    <property type="match status" value="1"/>
</dbReference>
<reference evidence="14 15" key="1">
    <citation type="submission" date="2019-09" db="EMBL/GenBank/DDBJ databases">
        <title>Phylogeny of genus Pseudoclavibacter and closely related genus.</title>
        <authorList>
            <person name="Li Y."/>
        </authorList>
    </citation>
    <scope>NUCLEOTIDE SEQUENCE [LARGE SCALE GENOMIC DNA]</scope>
    <source>
        <strain evidence="14 15">JCM 16921</strain>
    </source>
</reference>
<dbReference type="NCBIfam" id="NF001770">
    <property type="entry name" value="PRK00509.1"/>
    <property type="match status" value="1"/>
</dbReference>
<dbReference type="InterPro" id="IPR024074">
    <property type="entry name" value="AS_cat/multimer_dom_body"/>
</dbReference>
<feature type="compositionally biased region" description="Low complexity" evidence="11">
    <location>
        <begin position="412"/>
        <end position="429"/>
    </location>
</feature>
<keyword evidence="7 10" id="KW-0028">Amino-acid biosynthesis</keyword>
<accession>A0A7C8FSG0</accession>